<evidence type="ECO:0000256" key="2">
    <source>
        <dbReference type="SAM" id="SignalP"/>
    </source>
</evidence>
<keyword evidence="1" id="KW-1133">Transmembrane helix</keyword>
<gene>
    <name evidence="3" type="ORF">LDX50_24035</name>
</gene>
<dbReference type="EMBL" id="JAIXNE010000005">
    <property type="protein sequence ID" value="MCA6077967.1"/>
    <property type="molecule type" value="Genomic_DNA"/>
</dbReference>
<evidence type="ECO:0000256" key="1">
    <source>
        <dbReference type="SAM" id="Phobius"/>
    </source>
</evidence>
<feature type="chain" id="PRO_5040756523" evidence="2">
    <location>
        <begin position="23"/>
        <end position="544"/>
    </location>
</feature>
<keyword evidence="2" id="KW-0732">Signal</keyword>
<comment type="caution">
    <text evidence="3">The sequence shown here is derived from an EMBL/GenBank/DDBJ whole genome shotgun (WGS) entry which is preliminary data.</text>
</comment>
<dbReference type="RefSeq" id="WP_225698829.1">
    <property type="nucleotide sequence ID" value="NZ_JAIXNE010000005.1"/>
</dbReference>
<keyword evidence="4" id="KW-1185">Reference proteome</keyword>
<accession>A0A9X1HWB2</accession>
<evidence type="ECO:0000313" key="3">
    <source>
        <dbReference type="EMBL" id="MCA6077967.1"/>
    </source>
</evidence>
<feature type="transmembrane region" description="Helical" evidence="1">
    <location>
        <begin position="143"/>
        <end position="163"/>
    </location>
</feature>
<dbReference type="AlphaFoldDB" id="A0A9X1HWB2"/>
<feature type="transmembrane region" description="Helical" evidence="1">
    <location>
        <begin position="184"/>
        <end position="205"/>
    </location>
</feature>
<reference evidence="3" key="1">
    <citation type="submission" date="2021-09" db="EMBL/GenBank/DDBJ databases">
        <title>Fulvivirga sp. isolated from coastal sediment.</title>
        <authorList>
            <person name="Yu H."/>
        </authorList>
    </citation>
    <scope>NUCLEOTIDE SEQUENCE</scope>
    <source>
        <strain evidence="3">1062</strain>
    </source>
</reference>
<feature type="signal peptide" evidence="2">
    <location>
        <begin position="1"/>
        <end position="22"/>
    </location>
</feature>
<name>A0A9X1HWB2_9BACT</name>
<protein>
    <submittedName>
        <fullName evidence="3">Uncharacterized protein</fullName>
    </submittedName>
</protein>
<proteinExistence type="predicted"/>
<keyword evidence="1" id="KW-0812">Transmembrane</keyword>
<sequence length="544" mass="60225">MMNLIKRIVLTICLLLSANSFAHVGSPGVVYEGKAGPYQLMVSISPPDVIPGTANIQIYVENGVVDEIWVKPIYWYAGDEGSPSPDPALPVPDSPGQYQGIVWLMSSGTASLEIEVKGPDGEGKALIPLMAAATAQKEMEPGLGWVLAILGILLVILMATIIGSSVSDALLPPGKESSLRGRRIRGITISLGLMSLILYGGASWWNSWADNYKRYMYEPFKAESSIVSKNGKTVMEFMIDPNYREYRGNTLSPAYMIPDHGKLMHMFVMREGTLDAFAHLHPHRKDSLTYETNWPPLPKGRYFVFADIVRAHGFQETIVDTLVVESEVTPEEWDRMDSDDTFIRSNPVESNDDFDFGSDVIVCGKPGVRTPLPDGSTAIWEYDAAQPLKTGTLYPMTFNILNPDGEPAELEPYMGMMGHMVVMKYDGSVYIHLHPVGSYSTASQEIMDTRIAGSGRPGEFSPAPVFMDSVDNEVERIASLTEEERNDYLSELMNHDIESDGEHEGHSVVTFPYVFPEAGDYRIWIQMKRNGQVLNTAFDATVVE</sequence>
<organism evidence="3 4">
    <name type="scientific">Fulvivirga sedimenti</name>
    <dbReference type="NCBI Taxonomy" id="2879465"/>
    <lineage>
        <taxon>Bacteria</taxon>
        <taxon>Pseudomonadati</taxon>
        <taxon>Bacteroidota</taxon>
        <taxon>Cytophagia</taxon>
        <taxon>Cytophagales</taxon>
        <taxon>Fulvivirgaceae</taxon>
        <taxon>Fulvivirga</taxon>
    </lineage>
</organism>
<keyword evidence="1" id="KW-0472">Membrane</keyword>
<evidence type="ECO:0000313" key="4">
    <source>
        <dbReference type="Proteomes" id="UP001139409"/>
    </source>
</evidence>
<dbReference type="Proteomes" id="UP001139409">
    <property type="component" value="Unassembled WGS sequence"/>
</dbReference>